<dbReference type="Proteomes" id="UP001164286">
    <property type="component" value="Unassembled WGS sequence"/>
</dbReference>
<evidence type="ECO:0000256" key="4">
    <source>
        <dbReference type="ARBA" id="ARBA00022555"/>
    </source>
</evidence>
<feature type="domain" description="tRNA-specific 2-thiouridylase MnmA-like C-terminal" evidence="13">
    <location>
        <begin position="396"/>
        <end position="453"/>
    </location>
</feature>
<dbReference type="GO" id="GO:0002143">
    <property type="term" value="P:tRNA wobble position uridine thiolation"/>
    <property type="evidence" value="ECO:0007669"/>
    <property type="project" value="TreeGrafter"/>
</dbReference>
<comment type="caution">
    <text evidence="15">The sequence shown here is derived from an EMBL/GenBank/DDBJ whole genome shotgun (WGS) entry which is preliminary data.</text>
</comment>
<feature type="compositionally biased region" description="Basic and acidic residues" evidence="12">
    <location>
        <begin position="484"/>
        <end position="517"/>
    </location>
</feature>
<accession>A0AA38HBN9</accession>
<dbReference type="InterPro" id="IPR046885">
    <property type="entry name" value="MnmA-like_C"/>
</dbReference>
<organism evidence="15 16">
    <name type="scientific">Dioszegia hungarica</name>
    <dbReference type="NCBI Taxonomy" id="4972"/>
    <lineage>
        <taxon>Eukaryota</taxon>
        <taxon>Fungi</taxon>
        <taxon>Dikarya</taxon>
        <taxon>Basidiomycota</taxon>
        <taxon>Agaricomycotina</taxon>
        <taxon>Tremellomycetes</taxon>
        <taxon>Tremellales</taxon>
        <taxon>Bulleribasidiaceae</taxon>
        <taxon>Dioszegia</taxon>
    </lineage>
</organism>
<keyword evidence="7" id="KW-0547">Nucleotide-binding</keyword>
<dbReference type="InterPro" id="IPR014729">
    <property type="entry name" value="Rossmann-like_a/b/a_fold"/>
</dbReference>
<feature type="domain" description="tRNA-specific 2-thiouridylase MnmA-like central" evidence="14">
    <location>
        <begin position="313"/>
        <end position="368"/>
    </location>
</feature>
<keyword evidence="6" id="KW-0819">tRNA processing</keyword>
<dbReference type="GO" id="GO:0016783">
    <property type="term" value="F:sulfurtransferase activity"/>
    <property type="evidence" value="ECO:0007669"/>
    <property type="project" value="InterPro"/>
</dbReference>
<dbReference type="Pfam" id="PF03054">
    <property type="entry name" value="tRNA_Me_trans"/>
    <property type="match status" value="2"/>
</dbReference>
<evidence type="ECO:0000256" key="5">
    <source>
        <dbReference type="ARBA" id="ARBA00022679"/>
    </source>
</evidence>
<dbReference type="Pfam" id="PF20258">
    <property type="entry name" value="tRNA_Me_trans_C"/>
    <property type="match status" value="1"/>
</dbReference>
<dbReference type="NCBIfam" id="TIGR00420">
    <property type="entry name" value="trmU"/>
    <property type="match status" value="1"/>
</dbReference>
<dbReference type="InterPro" id="IPR046884">
    <property type="entry name" value="MnmA-like_central"/>
</dbReference>
<evidence type="ECO:0000256" key="11">
    <source>
        <dbReference type="ARBA" id="ARBA00049564"/>
    </source>
</evidence>
<dbReference type="PANTHER" id="PTHR11933">
    <property type="entry name" value="TRNA 5-METHYLAMINOMETHYL-2-THIOURIDYLATE -METHYLTRANSFERASE"/>
    <property type="match status" value="1"/>
</dbReference>
<keyword evidence="16" id="KW-1185">Reference proteome</keyword>
<evidence type="ECO:0000256" key="8">
    <source>
        <dbReference type="ARBA" id="ARBA00022840"/>
    </source>
</evidence>
<evidence type="ECO:0000256" key="6">
    <source>
        <dbReference type="ARBA" id="ARBA00022694"/>
    </source>
</evidence>
<dbReference type="GO" id="GO:0005524">
    <property type="term" value="F:ATP binding"/>
    <property type="evidence" value="ECO:0007669"/>
    <property type="project" value="UniProtKB-KW"/>
</dbReference>
<evidence type="ECO:0000313" key="16">
    <source>
        <dbReference type="Proteomes" id="UP001164286"/>
    </source>
</evidence>
<evidence type="ECO:0000259" key="14">
    <source>
        <dbReference type="Pfam" id="PF20259"/>
    </source>
</evidence>
<evidence type="ECO:0000256" key="10">
    <source>
        <dbReference type="ARBA" id="ARBA00023157"/>
    </source>
</evidence>
<feature type="compositionally biased region" description="Low complexity" evidence="12">
    <location>
        <begin position="111"/>
        <end position="135"/>
    </location>
</feature>
<feature type="compositionally biased region" description="Polar residues" evidence="12">
    <location>
        <begin position="471"/>
        <end position="481"/>
    </location>
</feature>
<dbReference type="PANTHER" id="PTHR11933:SF5">
    <property type="entry name" value="MITOCHONDRIAL TRNA-SPECIFIC 2-THIOURIDYLASE 1"/>
    <property type="match status" value="1"/>
</dbReference>
<reference evidence="15" key="1">
    <citation type="journal article" date="2022" name="G3 (Bethesda)">
        <title>High quality genome of the basidiomycete yeast Dioszegia hungarica PDD-24b-2 isolated from cloud water.</title>
        <authorList>
            <person name="Jarrige D."/>
            <person name="Haridas S."/>
            <person name="Bleykasten-Grosshans C."/>
            <person name="Joly M."/>
            <person name="Nadalig T."/>
            <person name="Sancelme M."/>
            <person name="Vuilleumier S."/>
            <person name="Grigoriev I.V."/>
            <person name="Amato P."/>
            <person name="Bringel F."/>
        </authorList>
    </citation>
    <scope>NUCLEOTIDE SEQUENCE</scope>
    <source>
        <strain evidence="15">PDD-24b-2</strain>
    </source>
</reference>
<evidence type="ECO:0000256" key="9">
    <source>
        <dbReference type="ARBA" id="ARBA00022884"/>
    </source>
</evidence>
<dbReference type="GO" id="GO:0000049">
    <property type="term" value="F:tRNA binding"/>
    <property type="evidence" value="ECO:0007669"/>
    <property type="project" value="UniProtKB-KW"/>
</dbReference>
<comment type="similarity">
    <text evidence="2">Belongs to the MnmA/TRMU family.</text>
</comment>
<dbReference type="EMBL" id="JAKWFO010000005">
    <property type="protein sequence ID" value="KAI9637145.1"/>
    <property type="molecule type" value="Genomic_DNA"/>
</dbReference>
<evidence type="ECO:0000256" key="1">
    <source>
        <dbReference type="ARBA" id="ARBA00003986"/>
    </source>
</evidence>
<comment type="catalytic activity">
    <reaction evidence="11">
        <text>5-taurinomethyluridine(34) in tRNA + S-sulfanyl-L-cysteinyl-[protein] + AH2 + ATP = 5-taurinomethyl-2-thiouridine(34) in tRNA + L-cysteinyl-[protein] + A + AMP + diphosphate + H(+)</text>
        <dbReference type="Rhea" id="RHEA:47040"/>
        <dbReference type="Rhea" id="RHEA-COMP:10131"/>
        <dbReference type="Rhea" id="RHEA-COMP:11726"/>
        <dbReference type="Rhea" id="RHEA-COMP:11732"/>
        <dbReference type="Rhea" id="RHEA-COMP:11733"/>
        <dbReference type="ChEBI" id="CHEBI:13193"/>
        <dbReference type="ChEBI" id="CHEBI:15378"/>
        <dbReference type="ChEBI" id="CHEBI:17499"/>
        <dbReference type="ChEBI" id="CHEBI:29950"/>
        <dbReference type="ChEBI" id="CHEBI:30616"/>
        <dbReference type="ChEBI" id="CHEBI:33019"/>
        <dbReference type="ChEBI" id="CHEBI:61963"/>
        <dbReference type="ChEBI" id="CHEBI:87171"/>
        <dbReference type="ChEBI" id="CHEBI:87172"/>
        <dbReference type="ChEBI" id="CHEBI:456215"/>
        <dbReference type="EC" id="2.8.1.14"/>
    </reaction>
</comment>
<dbReference type="EC" id="2.8.1.14" evidence="3"/>
<keyword evidence="5 15" id="KW-0808">Transferase</keyword>
<evidence type="ECO:0000259" key="13">
    <source>
        <dbReference type="Pfam" id="PF20258"/>
    </source>
</evidence>
<name>A0AA38HBN9_9TREE</name>
<dbReference type="RefSeq" id="XP_052946922.1">
    <property type="nucleotide sequence ID" value="XM_053093645.1"/>
</dbReference>
<evidence type="ECO:0000256" key="12">
    <source>
        <dbReference type="SAM" id="MobiDB-lite"/>
    </source>
</evidence>
<keyword evidence="4" id="KW-0820">tRNA-binding</keyword>
<evidence type="ECO:0000256" key="2">
    <source>
        <dbReference type="ARBA" id="ARBA00006191"/>
    </source>
</evidence>
<evidence type="ECO:0000313" key="15">
    <source>
        <dbReference type="EMBL" id="KAI9637145.1"/>
    </source>
</evidence>
<comment type="function">
    <text evidence="1">Catalyzes the 2-thiolation of uridine at the wobble position (U34) of mitochondrial tRNA(Lys), tRNA(Glu) and tRNA(Gln). Required for the formation of 5-taurinomethyl-2-thiouridine (tm5s2U) of mitochondrial tRNA(Lys), tRNA(Glu), and tRNA(Gln) at the wobble position. ATP is required to activate the C2 atom of the wobble base.</text>
</comment>
<feature type="region of interest" description="Disordered" evidence="12">
    <location>
        <begin position="461"/>
        <end position="517"/>
    </location>
</feature>
<dbReference type="Gene3D" id="2.30.30.280">
    <property type="entry name" value="Adenine nucleotide alpha hydrolases-like domains"/>
    <property type="match status" value="1"/>
</dbReference>
<dbReference type="CDD" id="cd01998">
    <property type="entry name" value="MnmA_TRMU-like"/>
    <property type="match status" value="1"/>
</dbReference>
<dbReference type="GeneID" id="77732850"/>
<evidence type="ECO:0000256" key="3">
    <source>
        <dbReference type="ARBA" id="ARBA00011953"/>
    </source>
</evidence>
<dbReference type="InterPro" id="IPR023382">
    <property type="entry name" value="MnmA-like_central_sf"/>
</dbReference>
<proteinExistence type="inferred from homology"/>
<evidence type="ECO:0000256" key="7">
    <source>
        <dbReference type="ARBA" id="ARBA00022741"/>
    </source>
</evidence>
<dbReference type="SUPFAM" id="SSF52402">
    <property type="entry name" value="Adenine nucleotide alpha hydrolases-like"/>
    <property type="match status" value="1"/>
</dbReference>
<dbReference type="GO" id="GO:0005739">
    <property type="term" value="C:mitochondrion"/>
    <property type="evidence" value="ECO:0007669"/>
    <property type="project" value="TreeGrafter"/>
</dbReference>
<gene>
    <name evidence="15" type="ORF">MKK02DRAFT_45856</name>
</gene>
<dbReference type="Gene3D" id="3.40.50.620">
    <property type="entry name" value="HUPs"/>
    <property type="match status" value="1"/>
</dbReference>
<dbReference type="Pfam" id="PF20259">
    <property type="entry name" value="tRNA_Me_trans_M"/>
    <property type="match status" value="1"/>
</dbReference>
<dbReference type="AlphaFoldDB" id="A0AA38HBN9"/>
<keyword evidence="9" id="KW-0694">RNA-binding</keyword>
<dbReference type="Gene3D" id="2.40.30.10">
    <property type="entry name" value="Translation factors"/>
    <property type="match status" value="1"/>
</dbReference>
<dbReference type="InterPro" id="IPR004506">
    <property type="entry name" value="MnmA-like"/>
</dbReference>
<protein>
    <recommendedName>
        <fullName evidence="3">tRNA-5-taurinomethyluridine 2-sulfurtransferase</fullName>
        <ecNumber evidence="3">2.8.1.14</ecNumber>
    </recommendedName>
</protein>
<keyword evidence="8" id="KW-0067">ATP-binding</keyword>
<feature type="region of interest" description="Disordered" evidence="12">
    <location>
        <begin position="111"/>
        <end position="140"/>
    </location>
</feature>
<keyword evidence="10" id="KW-1015">Disulfide bond</keyword>
<sequence length="517" mass="56730">MNVAGPSRPLFQAARRSCVGCARSYVARPYSTEGSSTAAPLEPASKKLVIPRGELKALLPTMEDLGMRQGDHVTMAMSGGVDSSVALRILKDMPVSLNVLFMRNWDPLLSESAPPSDPSSKSSSSLADLSYSSGSKKGKGKSVCAWEKDWEDVRRVCKHLGIPDKRVRMVDFSKEYWTRVFEPCVGVWEDGGTPNPDVMCNSEIKFGALLDYIAAKESKDHPRHMLATGHYARVYHQHGLEKHRLFRAKDKTKDQSYYLSGLSKAQITRAVLPLANITKGWTRRLARHWELPTAERAESMGVCFIGERDNFGDFITQYTTPAAGPPGNIVTPSGEILGPHNGLWHYTIGQRARLPSREERWFVSRKGVGKEGKDVMVVPGAWQNDVPPKGILAANLVRVQVRHRMDDVPARVRISDDGLGSIVCEPVDLIPAVAPGQVLALYRNVECLGSGVIASTRCLDDLDPEKRSGPGSKTWTGNQGAEASRVEEVKACMKEKTAEHRSDKEAAGLEQKEGGST</sequence>